<dbReference type="GO" id="GO:0016787">
    <property type="term" value="F:hydrolase activity"/>
    <property type="evidence" value="ECO:0007669"/>
    <property type="project" value="UniProtKB-KW"/>
</dbReference>
<evidence type="ECO:0000313" key="7">
    <source>
        <dbReference type="Proteomes" id="UP000629365"/>
    </source>
</evidence>
<evidence type="ECO:0000256" key="2">
    <source>
        <dbReference type="ARBA" id="ARBA00022729"/>
    </source>
</evidence>
<dbReference type="PANTHER" id="PTHR43248">
    <property type="entry name" value="2-SUCCINYL-6-HYDROXY-2,4-CYCLOHEXADIENE-1-CARBOXYLATE SYNTHASE"/>
    <property type="match status" value="1"/>
</dbReference>
<comment type="similarity">
    <text evidence="1">Belongs to the peptidase S33 family.</text>
</comment>
<keyword evidence="7" id="KW-1185">Reference proteome</keyword>
<dbReference type="Proteomes" id="UP000629365">
    <property type="component" value="Unassembled WGS sequence"/>
</dbReference>
<organism evidence="6 7">
    <name type="scientific">Microbacterium murale</name>
    <dbReference type="NCBI Taxonomy" id="1081040"/>
    <lineage>
        <taxon>Bacteria</taxon>
        <taxon>Bacillati</taxon>
        <taxon>Actinomycetota</taxon>
        <taxon>Actinomycetes</taxon>
        <taxon>Micrococcales</taxon>
        <taxon>Microbacteriaceae</taxon>
        <taxon>Microbacterium</taxon>
    </lineage>
</organism>
<dbReference type="PROSITE" id="PS51257">
    <property type="entry name" value="PROKAR_LIPOPROTEIN"/>
    <property type="match status" value="1"/>
</dbReference>
<gene>
    <name evidence="6" type="ORF">GCM10007269_05900</name>
</gene>
<feature type="domain" description="AB hydrolase-1" evidence="5">
    <location>
        <begin position="109"/>
        <end position="491"/>
    </location>
</feature>
<feature type="signal peptide" evidence="4">
    <location>
        <begin position="1"/>
        <end position="25"/>
    </location>
</feature>
<dbReference type="InterPro" id="IPR000073">
    <property type="entry name" value="AB_hydrolase_1"/>
</dbReference>
<dbReference type="InterPro" id="IPR051601">
    <property type="entry name" value="Serine_prot/Carboxylest_S33"/>
</dbReference>
<evidence type="ECO:0000256" key="4">
    <source>
        <dbReference type="SAM" id="SignalP"/>
    </source>
</evidence>
<evidence type="ECO:0000259" key="5">
    <source>
        <dbReference type="Pfam" id="PF00561"/>
    </source>
</evidence>
<sequence length="522" mass="54873">MRRRGLPVVAGFGALAVALSLAACAPTPAEDTASDSSTADLDAFYDQELSWEACGADYAVTDDDEKLLGLVPDAECARLDVPLDYAEPEGELASVAVLRMPARGESLGPMVINPGGPGGSGLTGAIITAAGLVESPITESFDVVGFDPRGVGSTIPAADCYTDEEADAGTVALGSQGTTVEFTEDDTRAIMEKCAEGSGGIDALTHMGTRDTARDMDVLRAALGEDELTYFGQSYGTRLGAVYAEMFPENVRAMLLDGGRDPSEGTFESRVNAYAGFQAAFDELAASCATQPDCPLGTDPEQATARFQEIFQPLRDDPIPALETELDFDDAVGAMIAGLYNQASWPAIIAGITEVVTEGRGDQLMQLLYGFSPRSESGQWPNTPEANYAINCMDEERLTPEQGGELRTATYESAPFMDPGVDVTAGARDGCEHWPAEPTLGFPYAQDIEGLPDTLVVSITRDPTTPHEGGIRLAETLGSALLTVDGQGHTIVAQGMNDCVDAVAAAYLIDLEVPEEGATCTM</sequence>
<dbReference type="EMBL" id="BMCM01000001">
    <property type="protein sequence ID" value="GGD65473.1"/>
    <property type="molecule type" value="Genomic_DNA"/>
</dbReference>
<dbReference type="Gene3D" id="3.40.50.1820">
    <property type="entry name" value="alpha/beta hydrolase"/>
    <property type="match status" value="1"/>
</dbReference>
<protein>
    <submittedName>
        <fullName evidence="6">Alpha/beta hydrolase</fullName>
    </submittedName>
</protein>
<dbReference type="InterPro" id="IPR029058">
    <property type="entry name" value="AB_hydrolase_fold"/>
</dbReference>
<accession>A0ABQ1RCT9</accession>
<evidence type="ECO:0000313" key="6">
    <source>
        <dbReference type="EMBL" id="GGD65473.1"/>
    </source>
</evidence>
<dbReference type="PANTHER" id="PTHR43248:SF29">
    <property type="entry name" value="TRIPEPTIDYL AMINOPEPTIDASE"/>
    <property type="match status" value="1"/>
</dbReference>
<keyword evidence="2 4" id="KW-0732">Signal</keyword>
<dbReference type="Pfam" id="PF00561">
    <property type="entry name" value="Abhydrolase_1"/>
    <property type="match status" value="1"/>
</dbReference>
<feature type="chain" id="PRO_5046454808" evidence="4">
    <location>
        <begin position="26"/>
        <end position="522"/>
    </location>
</feature>
<dbReference type="SUPFAM" id="SSF53474">
    <property type="entry name" value="alpha/beta-Hydrolases"/>
    <property type="match status" value="1"/>
</dbReference>
<proteinExistence type="inferred from homology"/>
<evidence type="ECO:0000256" key="1">
    <source>
        <dbReference type="ARBA" id="ARBA00010088"/>
    </source>
</evidence>
<reference evidence="7" key="1">
    <citation type="journal article" date="2019" name="Int. J. Syst. Evol. Microbiol.">
        <title>The Global Catalogue of Microorganisms (GCM) 10K type strain sequencing project: providing services to taxonomists for standard genome sequencing and annotation.</title>
        <authorList>
            <consortium name="The Broad Institute Genomics Platform"/>
            <consortium name="The Broad Institute Genome Sequencing Center for Infectious Disease"/>
            <person name="Wu L."/>
            <person name="Ma J."/>
        </authorList>
    </citation>
    <scope>NUCLEOTIDE SEQUENCE [LARGE SCALE GENOMIC DNA]</scope>
    <source>
        <strain evidence="7">CCM 7640</strain>
    </source>
</reference>
<evidence type="ECO:0000256" key="3">
    <source>
        <dbReference type="ARBA" id="ARBA00022801"/>
    </source>
</evidence>
<comment type="caution">
    <text evidence="6">The sequence shown here is derived from an EMBL/GenBank/DDBJ whole genome shotgun (WGS) entry which is preliminary data.</text>
</comment>
<name>A0ABQ1RCT9_9MICO</name>
<keyword evidence="3 6" id="KW-0378">Hydrolase</keyword>